<accession>A0ABM1S2R0</accession>
<protein>
    <submittedName>
        <fullName evidence="3">Uncharacterized protein LOC111085083 isoform X1</fullName>
    </submittedName>
</protein>
<organism evidence="2 3">
    <name type="scientific">Limulus polyphemus</name>
    <name type="common">Atlantic horseshoe crab</name>
    <dbReference type="NCBI Taxonomy" id="6850"/>
    <lineage>
        <taxon>Eukaryota</taxon>
        <taxon>Metazoa</taxon>
        <taxon>Ecdysozoa</taxon>
        <taxon>Arthropoda</taxon>
        <taxon>Chelicerata</taxon>
        <taxon>Merostomata</taxon>
        <taxon>Xiphosura</taxon>
        <taxon>Limulidae</taxon>
        <taxon>Limulus</taxon>
    </lineage>
</organism>
<feature type="compositionally biased region" description="Low complexity" evidence="1">
    <location>
        <begin position="968"/>
        <end position="985"/>
    </location>
</feature>
<feature type="region of interest" description="Disordered" evidence="1">
    <location>
        <begin position="917"/>
        <end position="939"/>
    </location>
</feature>
<evidence type="ECO:0000313" key="2">
    <source>
        <dbReference type="Proteomes" id="UP000694941"/>
    </source>
</evidence>
<reference evidence="3" key="1">
    <citation type="submission" date="2025-08" db="UniProtKB">
        <authorList>
            <consortium name="RefSeq"/>
        </authorList>
    </citation>
    <scope>IDENTIFICATION</scope>
    <source>
        <tissue evidence="3">Muscle</tissue>
    </source>
</reference>
<dbReference type="GeneID" id="111085083"/>
<sequence>MFPNQVTSRELCHNNPVKHFLGSRFEVTDSAFNSNQSGSQALSLSQLEFSQLPNSQELFSQAQHSSSGQGQDSPGRKFYQKYVSQGPLFNKQQSVNCGRPSANFVRDLDITELRKITKEKEERDLLTTLLHSVKECYTKTSEVLGVLKDVSHKEEQQSLNHNKECLAEIKNSVSAVCEDLLSALRCKDKESVEHEELVKQLVKNEQSQQKIEKEVCELKQQLEVTAVELKQQQEEIITTLKEICTRLEEITTTKLDTLQKEQTALLVKMKDDIIEQTGSAITCHLQKQGEIGISIQSAIEQTSNNTEKLFQVIQKRLSEEKQAQKTYFHDQQDILQQFLEHISNKALHKETDTILKTHLDEMKALLLNYFNSSRFSNRPTSGRVTIIGSDSERSLAGDVQVSDNVKSAMCGDRPKVTNYRTIEEGSTKSSDYNRLEVNQDMVINSDYRTLTTDDERNKSSHYNRFEADQDSILSYKSGNIAEDKGRSTDSGYSRSMVNVSRVIDSEYKGRAININSIIGFECRRPSVDWESIICPDYSRPPANMDNIIGHDYSPQATHRSYSRTQADRNNIQVDNRNRTTYSDRSEAAGEERIIGSGIRQTDENRRQVVYEDTVVGSGRRKTADSDRVIEFERRQVIDEDKFLDSDRRYAPDWHCMRRPDSATSFHTPRILQDHSVQQTISLISPLSHQNSKKLWTNPSPVATVLPYPRVPNYNPTPSHSKDVNNLTKVTTPKSASNEKHPMNIQDEGIHTRTRRKLAQENDNDKHSIKQNRKRGRKTIGQIIKNIKMSDNETFKIKRAMSAEKPQKLLSHVFGKEISISPKSKFTSPPSITEKTTISPGSKYKIFRSRNHKTVLNRSAQHFDPLKASLNCGNNRCEALHNSLVISRKTPNGTIRTPTMLDTSCFKDFLCQLQSHTDSSRDNESHISVNSEVTKQPSCDSSPCLSIKDIPILFIKSEKYAPLENEANSSPEEISDSSSIVSIHIF</sequence>
<feature type="compositionally biased region" description="Polar residues" evidence="1">
    <location>
        <begin position="714"/>
        <end position="735"/>
    </location>
</feature>
<feature type="compositionally biased region" description="Polar residues" evidence="1">
    <location>
        <begin position="925"/>
        <end position="939"/>
    </location>
</feature>
<evidence type="ECO:0000256" key="1">
    <source>
        <dbReference type="SAM" id="MobiDB-lite"/>
    </source>
</evidence>
<dbReference type="Proteomes" id="UP000694941">
    <property type="component" value="Unplaced"/>
</dbReference>
<gene>
    <name evidence="3" type="primary">LOC111085083</name>
</gene>
<dbReference type="RefSeq" id="XP_022237915.1">
    <property type="nucleotide sequence ID" value="XM_022382207.1"/>
</dbReference>
<evidence type="ECO:0000313" key="3">
    <source>
        <dbReference type="RefSeq" id="XP_022237915.1"/>
    </source>
</evidence>
<proteinExistence type="predicted"/>
<feature type="region of interest" description="Disordered" evidence="1">
    <location>
        <begin position="965"/>
        <end position="985"/>
    </location>
</feature>
<keyword evidence="2" id="KW-1185">Reference proteome</keyword>
<feature type="compositionally biased region" description="Basic and acidic residues" evidence="1">
    <location>
        <begin position="757"/>
        <end position="767"/>
    </location>
</feature>
<name>A0ABM1S2R0_LIMPO</name>
<feature type="region of interest" description="Disordered" evidence="1">
    <location>
        <begin position="714"/>
        <end position="776"/>
    </location>
</feature>